<dbReference type="Proteomes" id="UP000292347">
    <property type="component" value="Unassembled WGS sequence"/>
</dbReference>
<name>A0A4Q2ISE9_9SPHN</name>
<comment type="caution">
    <text evidence="1">The sequence shown here is derived from an EMBL/GenBank/DDBJ whole genome shotgun (WGS) entry which is preliminary data.</text>
</comment>
<dbReference type="Gene3D" id="6.10.280.50">
    <property type="match status" value="1"/>
</dbReference>
<gene>
    <name evidence="1" type="ORF">EO081_08490</name>
</gene>
<dbReference type="OrthoDB" id="7584565at2"/>
<organism evidence="1 2">
    <name type="scientific">Sphingomonas desiccabilis</name>
    <dbReference type="NCBI Taxonomy" id="429134"/>
    <lineage>
        <taxon>Bacteria</taxon>
        <taxon>Pseudomonadati</taxon>
        <taxon>Pseudomonadota</taxon>
        <taxon>Alphaproteobacteria</taxon>
        <taxon>Sphingomonadales</taxon>
        <taxon>Sphingomonadaceae</taxon>
        <taxon>Sphingomonas</taxon>
    </lineage>
</organism>
<dbReference type="EMBL" id="SDPT01000002">
    <property type="protein sequence ID" value="RXZ31291.1"/>
    <property type="molecule type" value="Genomic_DNA"/>
</dbReference>
<dbReference type="RefSeq" id="WP_129341545.1">
    <property type="nucleotide sequence ID" value="NZ_JACIDD010000002.1"/>
</dbReference>
<evidence type="ECO:0000313" key="2">
    <source>
        <dbReference type="Proteomes" id="UP000292347"/>
    </source>
</evidence>
<accession>A0A4Q2ISE9</accession>
<dbReference type="InterPro" id="IPR007420">
    <property type="entry name" value="DUF465"/>
</dbReference>
<protein>
    <submittedName>
        <fullName evidence="1">DUF465 domain-containing protein</fullName>
    </submittedName>
</protein>
<sequence>MNTFVYRLTQLHQRLDEQIRAETKRRAPDTLNLLRLKRLRLRVKDRLHAMSRRPQPA</sequence>
<dbReference type="InterPro" id="IPR038444">
    <property type="entry name" value="DUF465_sf"/>
</dbReference>
<dbReference type="AlphaFoldDB" id="A0A4Q2ISE9"/>
<keyword evidence="2" id="KW-1185">Reference proteome</keyword>
<dbReference type="Pfam" id="PF04325">
    <property type="entry name" value="DUF465"/>
    <property type="match status" value="1"/>
</dbReference>
<evidence type="ECO:0000313" key="1">
    <source>
        <dbReference type="EMBL" id="RXZ31291.1"/>
    </source>
</evidence>
<reference evidence="1 2" key="1">
    <citation type="submission" date="2019-01" db="EMBL/GenBank/DDBJ databases">
        <title>Sphingomonas mucosissima sp. nov. and Sphingomonas desiccabilis sp. nov., from biological soil crusts in the Colorado Plateau, USA.</title>
        <authorList>
            <person name="Zhu D."/>
        </authorList>
    </citation>
    <scope>NUCLEOTIDE SEQUENCE [LARGE SCALE GENOMIC DNA]</scope>
    <source>
        <strain evidence="1 2">CP1D</strain>
    </source>
</reference>
<proteinExistence type="predicted"/>